<feature type="compositionally biased region" description="Polar residues" evidence="1">
    <location>
        <begin position="32"/>
        <end position="58"/>
    </location>
</feature>
<evidence type="ECO:0008006" key="5">
    <source>
        <dbReference type="Google" id="ProtNLM"/>
    </source>
</evidence>
<dbReference type="PROSITE" id="PS51257">
    <property type="entry name" value="PROKAR_LIPOPROTEIN"/>
    <property type="match status" value="1"/>
</dbReference>
<feature type="region of interest" description="Disordered" evidence="1">
    <location>
        <begin position="30"/>
        <end position="122"/>
    </location>
</feature>
<evidence type="ECO:0000313" key="4">
    <source>
        <dbReference type="Proteomes" id="UP000055035"/>
    </source>
</evidence>
<feature type="compositionally biased region" description="Low complexity" evidence="1">
    <location>
        <begin position="69"/>
        <end position="94"/>
    </location>
</feature>
<name>A0A0W0VD14_9GAMM</name>
<dbReference type="RefSeq" id="WP_058471726.1">
    <property type="nucleotide sequence ID" value="NZ_CAAAIC010000001.1"/>
</dbReference>
<proteinExistence type="predicted"/>
<organism evidence="3 4">
    <name type="scientific">Legionella jordanis</name>
    <dbReference type="NCBI Taxonomy" id="456"/>
    <lineage>
        <taxon>Bacteria</taxon>
        <taxon>Pseudomonadati</taxon>
        <taxon>Pseudomonadota</taxon>
        <taxon>Gammaproteobacteria</taxon>
        <taxon>Legionellales</taxon>
        <taxon>Legionellaceae</taxon>
        <taxon>Legionella</taxon>
    </lineage>
</organism>
<sequence length="122" mass="12182">MKKNIAIALALGSSFSVALLSGCQGIEGLFTDSGSNRTSSNYSYGDTHHSTTIYQSGTPGHARTMAPKANAATSSAQSHSSTTSASASTTSNPTPAQPVKKTGAAVPTEAPSVPSLAPTVGQ</sequence>
<keyword evidence="2" id="KW-0732">Signal</keyword>
<dbReference type="EMBL" id="LNYJ01000011">
    <property type="protein sequence ID" value="KTD18028.1"/>
    <property type="molecule type" value="Genomic_DNA"/>
</dbReference>
<dbReference type="STRING" id="456.Ljor_2334"/>
<keyword evidence="4" id="KW-1185">Reference proteome</keyword>
<evidence type="ECO:0000256" key="1">
    <source>
        <dbReference type="SAM" id="MobiDB-lite"/>
    </source>
</evidence>
<protein>
    <recommendedName>
        <fullName evidence="5">Lipoprotein</fullName>
    </recommendedName>
</protein>
<accession>A0A0W0VD14</accession>
<dbReference type="AlphaFoldDB" id="A0A0W0VD14"/>
<feature type="chain" id="PRO_5006914698" description="Lipoprotein" evidence="2">
    <location>
        <begin position="19"/>
        <end position="122"/>
    </location>
</feature>
<dbReference type="OrthoDB" id="5654391at2"/>
<reference evidence="3 4" key="1">
    <citation type="submission" date="2015-11" db="EMBL/GenBank/DDBJ databases">
        <title>Genomic analysis of 38 Legionella species identifies large and diverse effector repertoires.</title>
        <authorList>
            <person name="Burstein D."/>
            <person name="Amaro F."/>
            <person name="Zusman T."/>
            <person name="Lifshitz Z."/>
            <person name="Cohen O."/>
            <person name="Gilbert J.A."/>
            <person name="Pupko T."/>
            <person name="Shuman H.A."/>
            <person name="Segal G."/>
        </authorList>
    </citation>
    <scope>NUCLEOTIDE SEQUENCE [LARGE SCALE GENOMIC DNA]</scope>
    <source>
        <strain evidence="3 4">BL-540</strain>
    </source>
</reference>
<evidence type="ECO:0000313" key="3">
    <source>
        <dbReference type="EMBL" id="KTD18028.1"/>
    </source>
</evidence>
<dbReference type="PATRIC" id="fig|456.5.peg.2513"/>
<feature type="signal peptide" evidence="2">
    <location>
        <begin position="1"/>
        <end position="18"/>
    </location>
</feature>
<evidence type="ECO:0000256" key="2">
    <source>
        <dbReference type="SAM" id="SignalP"/>
    </source>
</evidence>
<dbReference type="Proteomes" id="UP000055035">
    <property type="component" value="Unassembled WGS sequence"/>
</dbReference>
<comment type="caution">
    <text evidence="3">The sequence shown here is derived from an EMBL/GenBank/DDBJ whole genome shotgun (WGS) entry which is preliminary data.</text>
</comment>
<gene>
    <name evidence="3" type="ORF">Ljor_2334</name>
</gene>